<dbReference type="PANTHER" id="PTHR11240">
    <property type="entry name" value="RIBONUCLEASE T2"/>
    <property type="match status" value="1"/>
</dbReference>
<dbReference type="InterPro" id="IPR018188">
    <property type="entry name" value="RNase_T2_His_AS_1"/>
</dbReference>
<feature type="active site" evidence="4">
    <location>
        <position position="174"/>
    </location>
</feature>
<reference evidence="8" key="1">
    <citation type="journal article" date="2022" name="G3 (Bethesda)">
        <title>High quality genome of the basidiomycete yeast Dioszegia hungarica PDD-24b-2 isolated from cloud water.</title>
        <authorList>
            <person name="Jarrige D."/>
            <person name="Haridas S."/>
            <person name="Bleykasten-Grosshans C."/>
            <person name="Joly M."/>
            <person name="Nadalig T."/>
            <person name="Sancelme M."/>
            <person name="Vuilleumier S."/>
            <person name="Grigoriev I.V."/>
            <person name="Amato P."/>
            <person name="Bringel F."/>
        </authorList>
    </citation>
    <scope>NUCLEOTIDE SEQUENCE</scope>
    <source>
        <strain evidence="8">PDD-24b-2</strain>
    </source>
</reference>
<dbReference type="Gene3D" id="3.90.730.10">
    <property type="entry name" value="Ribonuclease T2-like"/>
    <property type="match status" value="2"/>
</dbReference>
<dbReference type="EMBL" id="JAKWFO010000008">
    <property type="protein sequence ID" value="KAI9633865.1"/>
    <property type="molecule type" value="Genomic_DNA"/>
</dbReference>
<evidence type="ECO:0000256" key="2">
    <source>
        <dbReference type="ARBA" id="ARBA00023157"/>
    </source>
</evidence>
<dbReference type="GO" id="GO:0033897">
    <property type="term" value="F:ribonuclease T2 activity"/>
    <property type="evidence" value="ECO:0007669"/>
    <property type="project" value="InterPro"/>
</dbReference>
<feature type="signal peptide" evidence="6">
    <location>
        <begin position="1"/>
        <end position="18"/>
    </location>
</feature>
<comment type="similarity">
    <text evidence="1 5">Belongs to the RNase T2 family.</text>
</comment>
<dbReference type="Pfam" id="PF00445">
    <property type="entry name" value="Ribonuclease_T2"/>
    <property type="match status" value="1"/>
</dbReference>
<dbReference type="InterPro" id="IPR001568">
    <property type="entry name" value="RNase_T2-like"/>
</dbReference>
<dbReference type="SUPFAM" id="SSF55895">
    <property type="entry name" value="Ribonuclease Rh-like"/>
    <property type="match status" value="1"/>
</dbReference>
<dbReference type="InterPro" id="IPR036430">
    <property type="entry name" value="RNase_T2-like_sf"/>
</dbReference>
<keyword evidence="9" id="KW-1185">Reference proteome</keyword>
<dbReference type="GO" id="GO:0003723">
    <property type="term" value="F:RNA binding"/>
    <property type="evidence" value="ECO:0007669"/>
    <property type="project" value="InterPro"/>
</dbReference>
<dbReference type="PROSITE" id="PS00530">
    <property type="entry name" value="RNASE_T2_1"/>
    <property type="match status" value="1"/>
</dbReference>
<evidence type="ECO:0000256" key="4">
    <source>
        <dbReference type="PIRSR" id="PIRSR633697-1"/>
    </source>
</evidence>
<accession>A0AA38H4T1</accession>
<dbReference type="RefSeq" id="XP_052943642.1">
    <property type="nucleotide sequence ID" value="XM_053087604.1"/>
</dbReference>
<dbReference type="GeneID" id="77726809"/>
<evidence type="ECO:0000256" key="5">
    <source>
        <dbReference type="RuleBase" id="RU004328"/>
    </source>
</evidence>
<sequence>MLALTLLSLLPLLVPASALTVRTRAADPVPADLTHLSNGARMARGLPLRKPIARDEGARLRARQATPSGTVGTLSVCGNYQASDFGQSCTAAANPAGPGGTCCTDSPGGLMLLTQFWDAGAASAGPANSWTLHGLWPDNCDSTYEEYCDPSRERSAIRSILTNNGQTALEWNKHGTCISSLDKACYTAPRENGELITYFQRSVSTFQSLPSYDWLAADGIIPTNNATYTSAQILSALTKSYGFTPVIRCQSGSLSEVWYFYNSKGGIVDGSLVKTGAVGDSSNCPATGIRYLPKYTVNPNPPSTVPAIIGAPPSAAGVRGFVYPTYSDGSREDRACLIRVGVWFKGTCAGYTSVTPPAGSPAGSFQLQTGGGLCGILAADNRFSCAASFTAATAAVFQFNAEGEMSIMGQEAFGSTKVPGTDQVPVYLGPAQAVDYSLVFVPQ</sequence>
<evidence type="ECO:0000256" key="1">
    <source>
        <dbReference type="ARBA" id="ARBA00007469"/>
    </source>
</evidence>
<dbReference type="GO" id="GO:0005576">
    <property type="term" value="C:extracellular region"/>
    <property type="evidence" value="ECO:0007669"/>
    <property type="project" value="TreeGrafter"/>
</dbReference>
<gene>
    <name evidence="8" type="ORF">MKK02DRAFT_28617</name>
</gene>
<keyword evidence="6" id="KW-0732">Signal</keyword>
<name>A0AA38H4T1_9TREE</name>
<dbReference type="AlphaFoldDB" id="A0AA38H4T1"/>
<proteinExistence type="inferred from homology"/>
<protein>
    <recommendedName>
        <fullName evidence="3">Ribonuclease T2-like</fullName>
    </recommendedName>
</protein>
<feature type="active site" evidence="4">
    <location>
        <position position="133"/>
    </location>
</feature>
<dbReference type="InterPro" id="IPR033697">
    <property type="entry name" value="Ribonuclease_T2_eukaryotic"/>
</dbReference>
<evidence type="ECO:0000259" key="7">
    <source>
        <dbReference type="Pfam" id="PF25488"/>
    </source>
</evidence>
<dbReference type="CDD" id="cd01061">
    <property type="entry name" value="RNase_T2_euk"/>
    <property type="match status" value="1"/>
</dbReference>
<feature type="domain" description="RNase T2-like C-terminal" evidence="7">
    <location>
        <begin position="332"/>
        <end position="437"/>
    </location>
</feature>
<keyword evidence="2" id="KW-1015">Disulfide bond</keyword>
<feature type="active site" evidence="4">
    <location>
        <position position="170"/>
    </location>
</feature>
<evidence type="ECO:0000313" key="9">
    <source>
        <dbReference type="Proteomes" id="UP001164286"/>
    </source>
</evidence>
<feature type="chain" id="PRO_5041371124" description="Ribonuclease T2-like" evidence="6">
    <location>
        <begin position="19"/>
        <end position="443"/>
    </location>
</feature>
<evidence type="ECO:0000313" key="8">
    <source>
        <dbReference type="EMBL" id="KAI9633865.1"/>
    </source>
</evidence>
<dbReference type="GO" id="GO:0006401">
    <property type="term" value="P:RNA catabolic process"/>
    <property type="evidence" value="ECO:0007669"/>
    <property type="project" value="TreeGrafter"/>
</dbReference>
<dbReference type="Pfam" id="PF25488">
    <property type="entry name" value="RNaseT2L_C"/>
    <property type="match status" value="1"/>
</dbReference>
<comment type="caution">
    <text evidence="8">The sequence shown here is derived from an EMBL/GenBank/DDBJ whole genome shotgun (WGS) entry which is preliminary data.</text>
</comment>
<organism evidence="8 9">
    <name type="scientific">Dioszegia hungarica</name>
    <dbReference type="NCBI Taxonomy" id="4972"/>
    <lineage>
        <taxon>Eukaryota</taxon>
        <taxon>Fungi</taxon>
        <taxon>Dikarya</taxon>
        <taxon>Basidiomycota</taxon>
        <taxon>Agaricomycotina</taxon>
        <taxon>Tremellomycetes</taxon>
        <taxon>Tremellales</taxon>
        <taxon>Bulleribasidiaceae</taxon>
        <taxon>Dioszegia</taxon>
    </lineage>
</organism>
<dbReference type="Proteomes" id="UP001164286">
    <property type="component" value="Unassembled WGS sequence"/>
</dbReference>
<dbReference type="PANTHER" id="PTHR11240:SF22">
    <property type="entry name" value="RIBONUCLEASE T2"/>
    <property type="match status" value="1"/>
</dbReference>
<dbReference type="InterPro" id="IPR057328">
    <property type="entry name" value="RNaseT2L_C"/>
</dbReference>
<evidence type="ECO:0000256" key="3">
    <source>
        <dbReference type="ARBA" id="ARBA00071169"/>
    </source>
</evidence>
<evidence type="ECO:0000256" key="6">
    <source>
        <dbReference type="SAM" id="SignalP"/>
    </source>
</evidence>